<keyword evidence="3" id="KW-1185">Reference proteome</keyword>
<gene>
    <name evidence="2" type="ORF">PBOR_35060</name>
</gene>
<dbReference type="EMBL" id="CP009285">
    <property type="protein sequence ID" value="AIQ61545.1"/>
    <property type="molecule type" value="Genomic_DNA"/>
</dbReference>
<evidence type="ECO:0000256" key="1">
    <source>
        <dbReference type="SAM" id="MobiDB-lite"/>
    </source>
</evidence>
<sequence>MYIPISRINAASLTRSPQQEAHASAEPSVLSFSETLAAVAAAIEDQARRLRKKYGLSVRITAVSKDGSKSADSAGKGVRDVREIVIAPNILQQMSKDPVIRRKIDGYIDEYVAKDHLSAEHSLIIYRDGTRTLSLAAPSPEAAGKSSELPAGQPGLWSGGSSTQDRLQQLAFIRARRANRQS</sequence>
<dbReference type="InterPro" id="IPR046097">
    <property type="entry name" value="DUF6033"/>
</dbReference>
<feature type="region of interest" description="Disordered" evidence="1">
    <location>
        <begin position="137"/>
        <end position="163"/>
    </location>
</feature>
<name>A0A089LN98_PAEBO</name>
<dbReference type="RefSeq" id="WP_042218414.1">
    <property type="nucleotide sequence ID" value="NZ_CP009285.1"/>
</dbReference>
<proteinExistence type="predicted"/>
<accession>A0A089LN98</accession>
<protein>
    <submittedName>
        <fullName evidence="2">Uncharacterized protein</fullName>
    </submittedName>
</protein>
<dbReference type="AlphaFoldDB" id="A0A089LN98"/>
<dbReference type="HOGENOM" id="CLU_102924_0_0_9"/>
<dbReference type="OrthoDB" id="2037534at2"/>
<dbReference type="Proteomes" id="UP000029518">
    <property type="component" value="Chromosome"/>
</dbReference>
<dbReference type="KEGG" id="pbd:PBOR_35060"/>
<evidence type="ECO:0000313" key="2">
    <source>
        <dbReference type="EMBL" id="AIQ61545.1"/>
    </source>
</evidence>
<dbReference type="Pfam" id="PF19498">
    <property type="entry name" value="DUF6033"/>
    <property type="match status" value="1"/>
</dbReference>
<reference evidence="2" key="1">
    <citation type="submission" date="2014-08" db="EMBL/GenBank/DDBJ databases">
        <title>Comparative genomics of the Paenibacillus odorifer group.</title>
        <authorList>
            <person name="den Bakker H.C."/>
            <person name="Tsai Y.-C.Y.-C."/>
            <person name="Martin N."/>
            <person name="Korlach J."/>
            <person name="Wiedmann M."/>
        </authorList>
    </citation>
    <scope>NUCLEOTIDE SEQUENCE [LARGE SCALE GENOMIC DNA]</scope>
    <source>
        <strain evidence="2">DSM 13188</strain>
    </source>
</reference>
<evidence type="ECO:0000313" key="3">
    <source>
        <dbReference type="Proteomes" id="UP000029518"/>
    </source>
</evidence>
<organism evidence="2 3">
    <name type="scientific">Paenibacillus borealis</name>
    <dbReference type="NCBI Taxonomy" id="160799"/>
    <lineage>
        <taxon>Bacteria</taxon>
        <taxon>Bacillati</taxon>
        <taxon>Bacillota</taxon>
        <taxon>Bacilli</taxon>
        <taxon>Bacillales</taxon>
        <taxon>Paenibacillaceae</taxon>
        <taxon>Paenibacillus</taxon>
    </lineage>
</organism>